<reference evidence="1" key="1">
    <citation type="journal article" date="2011" name="Proc. Natl. Acad. Sci. U.S.A.">
        <title>The genome of the fire ant Solenopsis invicta.</title>
        <authorList>
            <person name="Wurm Y."/>
            <person name="Wang J."/>
            <person name="Riba-Grognuz O."/>
            <person name="Corona M."/>
            <person name="Nygaard S."/>
            <person name="Hunt B.G."/>
            <person name="Ingram K.K."/>
            <person name="Falquet L."/>
            <person name="Nipitwattanaphon M."/>
            <person name="Gotzek D."/>
            <person name="Dijkstra M.B."/>
            <person name="Oettler J."/>
            <person name="Comtesse F."/>
            <person name="Shih C.J."/>
            <person name="Wu W.J."/>
            <person name="Yang C.C."/>
            <person name="Thomas J."/>
            <person name="Beaudoing E."/>
            <person name="Pradervand S."/>
            <person name="Flegel V."/>
            <person name="Cook E.D."/>
            <person name="Fabbretti R."/>
            <person name="Stockinger H."/>
            <person name="Long L."/>
            <person name="Farmerie W.G."/>
            <person name="Oakey J."/>
            <person name="Boomsma J.J."/>
            <person name="Pamilo P."/>
            <person name="Yi S.V."/>
            <person name="Heinze J."/>
            <person name="Goodisman M.A."/>
            <person name="Farinelli L."/>
            <person name="Harshman K."/>
            <person name="Hulo N."/>
            <person name="Cerutti L."/>
            <person name="Xenarios I."/>
            <person name="Shoemaker D."/>
            <person name="Keller L."/>
        </authorList>
    </citation>
    <scope>NUCLEOTIDE SEQUENCE [LARGE SCALE GENOMIC DNA]</scope>
</reference>
<gene>
    <name evidence="1" type="ORF">SINV_11058</name>
</gene>
<accession>E9JCA1</accession>
<dbReference type="EMBL" id="GL771781">
    <property type="protein sequence ID" value="EFZ09552.1"/>
    <property type="molecule type" value="Genomic_DNA"/>
</dbReference>
<sequence>MQVIQIMRKKQYLFWSLLISSSQENRQHGLRFTLALDHKSSNPVFPGDITKFTSGGVEVLLLVDFTSCEGSFIALIFPDVSFVFVFIKHISFEVFKFS</sequence>
<name>E9JCA1_SOLIN</name>
<feature type="non-terminal residue" evidence="1">
    <location>
        <position position="98"/>
    </location>
</feature>
<organism>
    <name type="scientific">Solenopsis invicta</name>
    <name type="common">Red imported fire ant</name>
    <name type="synonym">Solenopsis wagneri</name>
    <dbReference type="NCBI Taxonomy" id="13686"/>
    <lineage>
        <taxon>Eukaryota</taxon>
        <taxon>Metazoa</taxon>
        <taxon>Ecdysozoa</taxon>
        <taxon>Arthropoda</taxon>
        <taxon>Hexapoda</taxon>
        <taxon>Insecta</taxon>
        <taxon>Pterygota</taxon>
        <taxon>Neoptera</taxon>
        <taxon>Endopterygota</taxon>
        <taxon>Hymenoptera</taxon>
        <taxon>Apocrita</taxon>
        <taxon>Aculeata</taxon>
        <taxon>Formicoidea</taxon>
        <taxon>Formicidae</taxon>
        <taxon>Myrmicinae</taxon>
        <taxon>Solenopsis</taxon>
    </lineage>
</organism>
<dbReference type="AlphaFoldDB" id="E9JCA1"/>
<protein>
    <submittedName>
        <fullName evidence="1">Uncharacterized protein</fullName>
    </submittedName>
</protein>
<evidence type="ECO:0000313" key="1">
    <source>
        <dbReference type="EMBL" id="EFZ09552.1"/>
    </source>
</evidence>
<dbReference type="HOGENOM" id="CLU_2336241_0_0_1"/>
<proteinExistence type="predicted"/>